<dbReference type="Pfam" id="PF01497">
    <property type="entry name" value="Peripla_BP_2"/>
    <property type="match status" value="1"/>
</dbReference>
<dbReference type="PROSITE" id="PS50983">
    <property type="entry name" value="FE_B12_PBP"/>
    <property type="match status" value="1"/>
</dbReference>
<dbReference type="GeneID" id="91406275"/>
<evidence type="ECO:0000313" key="9">
    <source>
        <dbReference type="Proteomes" id="UP000194318"/>
    </source>
</evidence>
<dbReference type="EMBL" id="MIFZ01000307">
    <property type="protein sequence ID" value="OSY49793.1"/>
    <property type="molecule type" value="Genomic_DNA"/>
</dbReference>
<dbReference type="PRINTS" id="PR01715">
    <property type="entry name" value="FERRIBNDNGPP"/>
</dbReference>
<sequence length="352" mass="36272">MRTPPRTSTARTASTGHTGHTGHTGRTGRPALAGLLAAAALAVTAAGCGSAAEEAGGGSPAGDGGGGGVTVTHLKGSTTLKAPARKVVALEWTYAEDLLALGVSPAGVADVEGYGQWVTGGPRFGADVRDVGTRQAPSLETIKALKPDLIITSKVRSEANYAQLNEIAPTLMFDPYSADGEYEEMRATLKTIGTAVGRPEAADTALKELDAKIGAAKRKLDAAGEGGTEVTVARGYTTDGAAVVEVLTGSTIPGGLLPRLGLRNAWRGQADAYGMSKVDIEGLKPVEKSSLLYVAARNDDVFATALPKNALWRNLDFAKNDRVHALDPGTWFFGGPYSTARVADEIADALTS</sequence>
<accession>A0A1Y2NQK9</accession>
<dbReference type="Proteomes" id="UP000731519">
    <property type="component" value="Unassembled WGS sequence"/>
</dbReference>
<feature type="region of interest" description="Disordered" evidence="5">
    <location>
        <begin position="50"/>
        <end position="70"/>
    </location>
</feature>
<name>A0A1Y2NQK9_STRFR</name>
<feature type="compositionally biased region" description="Gly residues" evidence="5">
    <location>
        <begin position="55"/>
        <end position="69"/>
    </location>
</feature>
<dbReference type="Gene3D" id="3.40.50.1980">
    <property type="entry name" value="Nitrogenase molybdenum iron protein domain"/>
    <property type="match status" value="2"/>
</dbReference>
<evidence type="ECO:0000256" key="2">
    <source>
        <dbReference type="ARBA" id="ARBA00008814"/>
    </source>
</evidence>
<comment type="caution">
    <text evidence="8">The sequence shown here is derived from an EMBL/GenBank/DDBJ whole genome shotgun (WGS) entry which is preliminary data.</text>
</comment>
<dbReference type="EMBL" id="ASYR01000011">
    <property type="protein sequence ID" value="KAF0649952.1"/>
    <property type="molecule type" value="Genomic_DNA"/>
</dbReference>
<comment type="subcellular location">
    <subcellularLocation>
        <location evidence="1">Cell envelope</location>
    </subcellularLocation>
</comment>
<evidence type="ECO:0000259" key="6">
    <source>
        <dbReference type="PROSITE" id="PS50983"/>
    </source>
</evidence>
<organism evidence="8 9">
    <name type="scientific">Streptomyces fradiae ATCC 10745 = DSM 40063</name>
    <dbReference type="NCBI Taxonomy" id="1319510"/>
    <lineage>
        <taxon>Bacteria</taxon>
        <taxon>Bacillati</taxon>
        <taxon>Actinomycetota</taxon>
        <taxon>Actinomycetes</taxon>
        <taxon>Kitasatosporales</taxon>
        <taxon>Streptomycetaceae</taxon>
        <taxon>Streptomyces</taxon>
    </lineage>
</organism>
<evidence type="ECO:0000256" key="4">
    <source>
        <dbReference type="ARBA" id="ARBA00022729"/>
    </source>
</evidence>
<dbReference type="PANTHER" id="PTHR30532:SF1">
    <property type="entry name" value="IRON(3+)-HYDROXAMATE-BINDING PROTEIN FHUD"/>
    <property type="match status" value="1"/>
</dbReference>
<dbReference type="GO" id="GO:1901678">
    <property type="term" value="P:iron coordination entity transport"/>
    <property type="evidence" value="ECO:0007669"/>
    <property type="project" value="UniProtKB-ARBA"/>
</dbReference>
<dbReference type="CDD" id="cd01146">
    <property type="entry name" value="FhuD"/>
    <property type="match status" value="1"/>
</dbReference>
<feature type="compositionally biased region" description="Low complexity" evidence="5">
    <location>
        <begin position="1"/>
        <end position="18"/>
    </location>
</feature>
<proteinExistence type="inferred from homology"/>
<evidence type="ECO:0000256" key="3">
    <source>
        <dbReference type="ARBA" id="ARBA00022448"/>
    </source>
</evidence>
<dbReference type="GO" id="GO:0030288">
    <property type="term" value="C:outer membrane-bounded periplasmic space"/>
    <property type="evidence" value="ECO:0007669"/>
    <property type="project" value="TreeGrafter"/>
</dbReference>
<evidence type="ECO:0000313" key="10">
    <source>
        <dbReference type="Proteomes" id="UP000731519"/>
    </source>
</evidence>
<dbReference type="RefSeq" id="WP_078915683.1">
    <property type="nucleotide sequence ID" value="NZ_ASYR01000011.1"/>
</dbReference>
<evidence type="ECO:0000313" key="8">
    <source>
        <dbReference type="EMBL" id="OSY49793.1"/>
    </source>
</evidence>
<dbReference type="Proteomes" id="UP000194318">
    <property type="component" value="Unassembled WGS sequence"/>
</dbReference>
<evidence type="ECO:0000256" key="5">
    <source>
        <dbReference type="SAM" id="MobiDB-lite"/>
    </source>
</evidence>
<dbReference type="AlphaFoldDB" id="A0A1Y2NQK9"/>
<feature type="region of interest" description="Disordered" evidence="5">
    <location>
        <begin position="1"/>
        <end position="29"/>
    </location>
</feature>
<keyword evidence="10" id="KW-1185">Reference proteome</keyword>
<feature type="domain" description="Fe/B12 periplasmic-binding" evidence="6">
    <location>
        <begin position="86"/>
        <end position="352"/>
    </location>
</feature>
<reference evidence="8 9" key="2">
    <citation type="submission" date="2016-09" db="EMBL/GenBank/DDBJ databases">
        <title>Streptomyces fradiae DSM40063, a candidate organism with high potential of specific P450 cytochromes.</title>
        <authorList>
            <person name="Grumaz C."/>
            <person name="Vainshtein Y."/>
            <person name="Kirstahler P."/>
            <person name="Sohn K."/>
        </authorList>
    </citation>
    <scope>NUCLEOTIDE SEQUENCE [LARGE SCALE GENOMIC DNA]</scope>
    <source>
        <strain evidence="8 9">DSM 40063</strain>
    </source>
</reference>
<keyword evidence="3" id="KW-0813">Transport</keyword>
<gene>
    <name evidence="8" type="primary">yfmC</name>
    <name evidence="8" type="ORF">BG846_04587</name>
    <name evidence="7" type="ORF">K701_11195</name>
</gene>
<dbReference type="PANTHER" id="PTHR30532">
    <property type="entry name" value="IRON III DICITRATE-BINDING PERIPLASMIC PROTEIN"/>
    <property type="match status" value="1"/>
</dbReference>
<dbReference type="InterPro" id="IPR051313">
    <property type="entry name" value="Bact_iron-sidero_bind"/>
</dbReference>
<protein>
    <submittedName>
        <fullName evidence="8">Fe(3+)-citrate-binding protein YfmC</fullName>
    </submittedName>
</protein>
<reference evidence="7 10" key="1">
    <citation type="submission" date="2013-05" db="EMBL/GenBank/DDBJ databases">
        <title>Genome Sequence of Streptomyces fradiae.</title>
        <authorList>
            <person name="Kirby R."/>
        </authorList>
    </citation>
    <scope>NUCLEOTIDE SEQUENCE [LARGE SCALE GENOMIC DNA]</scope>
    <source>
        <strain evidence="7 10">ATCC 10745</strain>
    </source>
</reference>
<dbReference type="InterPro" id="IPR002491">
    <property type="entry name" value="ABC_transptr_periplasmic_BD"/>
</dbReference>
<evidence type="ECO:0000313" key="7">
    <source>
        <dbReference type="EMBL" id="KAF0649952.1"/>
    </source>
</evidence>
<dbReference type="SUPFAM" id="SSF53807">
    <property type="entry name" value="Helical backbone' metal receptor"/>
    <property type="match status" value="1"/>
</dbReference>
<evidence type="ECO:0000256" key="1">
    <source>
        <dbReference type="ARBA" id="ARBA00004196"/>
    </source>
</evidence>
<comment type="similarity">
    <text evidence="2">Belongs to the bacterial solute-binding protein 8 family.</text>
</comment>
<keyword evidence="4" id="KW-0732">Signal</keyword>